<comment type="caution">
    <text evidence="2">The sequence shown here is derived from an EMBL/GenBank/DDBJ whole genome shotgun (WGS) entry which is preliminary data.</text>
</comment>
<keyword evidence="3" id="KW-1185">Reference proteome</keyword>
<dbReference type="AlphaFoldDB" id="A0ABD2N8J9"/>
<gene>
    <name evidence="2" type="ORF">HHI36_019696</name>
</gene>
<dbReference type="EMBL" id="JABFTP020000083">
    <property type="protein sequence ID" value="KAL3274915.1"/>
    <property type="molecule type" value="Genomic_DNA"/>
</dbReference>
<sequence>MLLLRTKVIADNLIEIHKQVIIKGQTIPIRPLITKAVRVIISNASADIPNGIIKDELVQQGVNLVSEITDIKAGLTGQMFAHILSFRKQVFIKPEDEEKINSIQCLRIRLNNVDHMIFVSTEKMVCFLCHIKGIWLGNVKKNEKKDPLSQVSTGSTSLEPLAVTRIRDDNQIMLPPKQSIAKRGYSSSTVSSIESPVTKQIQKN</sequence>
<reference evidence="2 3" key="1">
    <citation type="journal article" date="2021" name="BMC Biol.">
        <title>Horizontally acquired antibacterial genes associated with adaptive radiation of ladybird beetles.</title>
        <authorList>
            <person name="Li H.S."/>
            <person name="Tang X.F."/>
            <person name="Huang Y.H."/>
            <person name="Xu Z.Y."/>
            <person name="Chen M.L."/>
            <person name="Du X.Y."/>
            <person name="Qiu B.Y."/>
            <person name="Chen P.T."/>
            <person name="Zhang W."/>
            <person name="Slipinski A."/>
            <person name="Escalona H.E."/>
            <person name="Waterhouse R.M."/>
            <person name="Zwick A."/>
            <person name="Pang H."/>
        </authorList>
    </citation>
    <scope>NUCLEOTIDE SEQUENCE [LARGE SCALE GENOMIC DNA]</scope>
    <source>
        <strain evidence="2">SYSU2018</strain>
    </source>
</reference>
<protein>
    <submittedName>
        <fullName evidence="2">Uncharacterized protein</fullName>
    </submittedName>
</protein>
<name>A0ABD2N8J9_9CUCU</name>
<proteinExistence type="predicted"/>
<feature type="compositionally biased region" description="Low complexity" evidence="1">
    <location>
        <begin position="186"/>
        <end position="195"/>
    </location>
</feature>
<evidence type="ECO:0000256" key="1">
    <source>
        <dbReference type="SAM" id="MobiDB-lite"/>
    </source>
</evidence>
<evidence type="ECO:0000313" key="3">
    <source>
        <dbReference type="Proteomes" id="UP001516400"/>
    </source>
</evidence>
<dbReference type="Proteomes" id="UP001516400">
    <property type="component" value="Unassembled WGS sequence"/>
</dbReference>
<feature type="region of interest" description="Disordered" evidence="1">
    <location>
        <begin position="177"/>
        <end position="204"/>
    </location>
</feature>
<accession>A0ABD2N8J9</accession>
<organism evidence="2 3">
    <name type="scientific">Cryptolaemus montrouzieri</name>
    <dbReference type="NCBI Taxonomy" id="559131"/>
    <lineage>
        <taxon>Eukaryota</taxon>
        <taxon>Metazoa</taxon>
        <taxon>Ecdysozoa</taxon>
        <taxon>Arthropoda</taxon>
        <taxon>Hexapoda</taxon>
        <taxon>Insecta</taxon>
        <taxon>Pterygota</taxon>
        <taxon>Neoptera</taxon>
        <taxon>Endopterygota</taxon>
        <taxon>Coleoptera</taxon>
        <taxon>Polyphaga</taxon>
        <taxon>Cucujiformia</taxon>
        <taxon>Coccinelloidea</taxon>
        <taxon>Coccinellidae</taxon>
        <taxon>Scymninae</taxon>
        <taxon>Scymnini</taxon>
        <taxon>Cryptolaemus</taxon>
    </lineage>
</organism>
<evidence type="ECO:0000313" key="2">
    <source>
        <dbReference type="EMBL" id="KAL3274915.1"/>
    </source>
</evidence>